<name>A0A665T958_ECHNA</name>
<evidence type="ECO:0000259" key="4">
    <source>
        <dbReference type="SMART" id="SM00892"/>
    </source>
</evidence>
<dbReference type="SMART" id="SM00477">
    <property type="entry name" value="NUC"/>
    <property type="match status" value="1"/>
</dbReference>
<feature type="domain" description="DNA/RNA non-specific endonuclease/pyrophosphatase/phosphodiesterase" evidence="4">
    <location>
        <begin position="62"/>
        <end position="248"/>
    </location>
</feature>
<dbReference type="OMA" id="FILPQYP"/>
<reference evidence="5" key="1">
    <citation type="submission" date="2021-04" db="EMBL/GenBank/DDBJ databases">
        <authorList>
            <consortium name="Wellcome Sanger Institute Data Sharing"/>
        </authorList>
    </citation>
    <scope>NUCLEOTIDE SEQUENCE [LARGE SCALE GENOMIC DNA]</scope>
</reference>
<feature type="signal peptide" evidence="2">
    <location>
        <begin position="1"/>
        <end position="17"/>
    </location>
</feature>
<evidence type="ECO:0000313" key="5">
    <source>
        <dbReference type="Ensembl" id="ENSENLP00000006354.1"/>
    </source>
</evidence>
<dbReference type="Ensembl" id="ENSENLT00000006637.1">
    <property type="protein sequence ID" value="ENSENLP00000006354.1"/>
    <property type="gene ID" value="ENSENLG00000003034.1"/>
</dbReference>
<evidence type="ECO:0000256" key="2">
    <source>
        <dbReference type="SAM" id="SignalP"/>
    </source>
</evidence>
<keyword evidence="2" id="KW-0732">Signal</keyword>
<feature type="compositionally biased region" description="Low complexity" evidence="1">
    <location>
        <begin position="299"/>
        <end position="329"/>
    </location>
</feature>
<dbReference type="InterPro" id="IPR044929">
    <property type="entry name" value="DNA/RNA_non-sp_Endonuclease_sf"/>
</dbReference>
<evidence type="ECO:0000259" key="3">
    <source>
        <dbReference type="SMART" id="SM00477"/>
    </source>
</evidence>
<dbReference type="AlphaFoldDB" id="A0A665T958"/>
<keyword evidence="6" id="KW-1185">Reference proteome</keyword>
<dbReference type="Pfam" id="PF01223">
    <property type="entry name" value="Endonuclease_NS"/>
    <property type="match status" value="1"/>
</dbReference>
<dbReference type="InterPro" id="IPR039015">
    <property type="entry name" value="ENDOD1"/>
</dbReference>
<dbReference type="SMART" id="SM00892">
    <property type="entry name" value="Endonuclease_NS"/>
    <property type="match status" value="1"/>
</dbReference>
<accession>A0A665T958</accession>
<protein>
    <submittedName>
        <fullName evidence="5">Uncharacterized protein</fullName>
    </submittedName>
</protein>
<dbReference type="GO" id="GO:0003676">
    <property type="term" value="F:nucleic acid binding"/>
    <property type="evidence" value="ECO:0007669"/>
    <property type="project" value="InterPro"/>
</dbReference>
<feature type="chain" id="PRO_5025419884" evidence="2">
    <location>
        <begin position="18"/>
        <end position="356"/>
    </location>
</feature>
<feature type="region of interest" description="Disordered" evidence="1">
    <location>
        <begin position="285"/>
        <end position="329"/>
    </location>
</feature>
<gene>
    <name evidence="5" type="primary">LOC115058561</name>
</gene>
<evidence type="ECO:0000313" key="6">
    <source>
        <dbReference type="Proteomes" id="UP000472264"/>
    </source>
</evidence>
<dbReference type="Proteomes" id="UP000472264">
    <property type="component" value="Chromosome 18"/>
</dbReference>
<dbReference type="InterPro" id="IPR044925">
    <property type="entry name" value="His-Me_finger_sf"/>
</dbReference>
<dbReference type="GO" id="GO:0046872">
    <property type="term" value="F:metal ion binding"/>
    <property type="evidence" value="ECO:0007669"/>
    <property type="project" value="InterPro"/>
</dbReference>
<dbReference type="PANTHER" id="PTHR21472:SF15">
    <property type="entry name" value="ENDONUCLEASE DOMAIN-CONTAINING 1 PROTEIN-RELATED"/>
    <property type="match status" value="1"/>
</dbReference>
<dbReference type="InterPro" id="IPR001604">
    <property type="entry name" value="Endo_G_ENPP1-like_dom"/>
</dbReference>
<dbReference type="InterPro" id="IPR020821">
    <property type="entry name" value="ENPP1-3/EXOG-like_nuc-like"/>
</dbReference>
<evidence type="ECO:0000256" key="1">
    <source>
        <dbReference type="SAM" id="MobiDB-lite"/>
    </source>
</evidence>
<dbReference type="GO" id="GO:0016787">
    <property type="term" value="F:hydrolase activity"/>
    <property type="evidence" value="ECO:0007669"/>
    <property type="project" value="InterPro"/>
</dbReference>
<proteinExistence type="predicted"/>
<reference evidence="5" key="2">
    <citation type="submission" date="2025-08" db="UniProtKB">
        <authorList>
            <consortium name="Ensembl"/>
        </authorList>
    </citation>
    <scope>IDENTIFICATION</scope>
</reference>
<sequence>NRLFLVLILLSAPHTAPELVRSMSDCGRFLLEGSPPQISGILEGGNILNQNRYKAVCQTFQDERRFVTLYDTHNRIAVFSAAKYRGEDGTGRPSNTWKIEPQARNADYKNNGAFDRGHLIPSSYGLTKADRQATFTLTNVVPQARSFNQGSWMRMESCIKCVMDTFCINSNGLTEAFVVTGAEPSPDNVLANRVNVPSMLWSAFCCYSSNNNRWMASAHWADNSPDESKDEHLETKTLEELQKNLRASGGDVQVFPGTQCPLHTTVTELYPQIPNCRCPTAGTSAYRSTSGSVRSSAPGSVTRHTTSGSVTRHTTSGSVTRHTTSGSVTTTAAPPPVYIWLFLTYLQTSHIWPHPR</sequence>
<feature type="compositionally biased region" description="Polar residues" evidence="1">
    <location>
        <begin position="285"/>
        <end position="298"/>
    </location>
</feature>
<reference evidence="5" key="3">
    <citation type="submission" date="2025-09" db="UniProtKB">
        <authorList>
            <consortium name="Ensembl"/>
        </authorList>
    </citation>
    <scope>IDENTIFICATION</scope>
</reference>
<feature type="domain" description="ENPP1-3/EXOG-like endonuclease/phosphodiesterase" evidence="3">
    <location>
        <begin position="63"/>
        <end position="247"/>
    </location>
</feature>
<dbReference type="InParanoid" id="A0A665T958"/>
<dbReference type="Gene3D" id="3.40.570.10">
    <property type="entry name" value="Extracellular Endonuclease, subunit A"/>
    <property type="match status" value="1"/>
</dbReference>
<dbReference type="SUPFAM" id="SSF54060">
    <property type="entry name" value="His-Me finger endonucleases"/>
    <property type="match status" value="1"/>
</dbReference>
<dbReference type="PANTHER" id="PTHR21472">
    <property type="entry name" value="ENDONUCLEASE DOMAIN-CONTAINING 1 PROTEIN ENDOD1"/>
    <property type="match status" value="1"/>
</dbReference>
<organism evidence="5 6">
    <name type="scientific">Echeneis naucrates</name>
    <name type="common">Live sharksucker</name>
    <dbReference type="NCBI Taxonomy" id="173247"/>
    <lineage>
        <taxon>Eukaryota</taxon>
        <taxon>Metazoa</taxon>
        <taxon>Chordata</taxon>
        <taxon>Craniata</taxon>
        <taxon>Vertebrata</taxon>
        <taxon>Euteleostomi</taxon>
        <taxon>Actinopterygii</taxon>
        <taxon>Neopterygii</taxon>
        <taxon>Teleostei</taxon>
        <taxon>Neoteleostei</taxon>
        <taxon>Acanthomorphata</taxon>
        <taxon>Carangaria</taxon>
        <taxon>Carangiformes</taxon>
        <taxon>Echeneidae</taxon>
        <taxon>Echeneis</taxon>
    </lineage>
</organism>